<organism evidence="18 19">
    <name type="scientific">Megalops atlanticus</name>
    <name type="common">Tarpon</name>
    <name type="synonym">Clupea gigantea</name>
    <dbReference type="NCBI Taxonomy" id="7932"/>
    <lineage>
        <taxon>Eukaryota</taxon>
        <taxon>Metazoa</taxon>
        <taxon>Chordata</taxon>
        <taxon>Craniata</taxon>
        <taxon>Vertebrata</taxon>
        <taxon>Euteleostomi</taxon>
        <taxon>Actinopterygii</taxon>
        <taxon>Neopterygii</taxon>
        <taxon>Teleostei</taxon>
        <taxon>Elopiformes</taxon>
        <taxon>Megalopidae</taxon>
        <taxon>Megalops</taxon>
    </lineage>
</organism>
<evidence type="ECO:0000256" key="10">
    <source>
        <dbReference type="ARBA" id="ARBA00022833"/>
    </source>
</evidence>
<gene>
    <name evidence="18" type="ORF">MATL_G00162660</name>
</gene>
<evidence type="ECO:0000313" key="19">
    <source>
        <dbReference type="Proteomes" id="UP001046870"/>
    </source>
</evidence>
<protein>
    <recommendedName>
        <fullName evidence="14">Mitochondrial ribonuclease P catalytic subunit</fullName>
        <ecNumber evidence="5">3.1.26.5</ecNumber>
    </recommendedName>
    <alternativeName>
        <fullName evidence="15">Mitochondrial ribonuclease P protein 3</fullName>
    </alternativeName>
</protein>
<feature type="region of interest" description="Disordered" evidence="16">
    <location>
        <begin position="106"/>
        <end position="130"/>
    </location>
</feature>
<evidence type="ECO:0000256" key="12">
    <source>
        <dbReference type="ARBA" id="ARBA00022946"/>
    </source>
</evidence>
<dbReference type="InterPro" id="IPR031595">
    <property type="entry name" value="PRORP_C"/>
</dbReference>
<evidence type="ECO:0000256" key="2">
    <source>
        <dbReference type="ARBA" id="ARBA00001946"/>
    </source>
</evidence>
<name>A0A9D3T4E0_MEGAT</name>
<reference evidence="18" key="1">
    <citation type="submission" date="2021-01" db="EMBL/GenBank/DDBJ databases">
        <authorList>
            <person name="Zahm M."/>
            <person name="Roques C."/>
            <person name="Cabau C."/>
            <person name="Klopp C."/>
            <person name="Donnadieu C."/>
            <person name="Jouanno E."/>
            <person name="Lampietro C."/>
            <person name="Louis A."/>
            <person name="Herpin A."/>
            <person name="Echchiki A."/>
            <person name="Berthelot C."/>
            <person name="Parey E."/>
            <person name="Roest-Crollius H."/>
            <person name="Braasch I."/>
            <person name="Postlethwait J."/>
            <person name="Bobe J."/>
            <person name="Montfort J."/>
            <person name="Bouchez O."/>
            <person name="Begum T."/>
            <person name="Mejri S."/>
            <person name="Adams A."/>
            <person name="Chen W.-J."/>
            <person name="Guiguen Y."/>
        </authorList>
    </citation>
    <scope>NUCLEOTIDE SEQUENCE</scope>
    <source>
        <strain evidence="18">YG-15Mar2019-1</strain>
        <tissue evidence="18">Brain</tissue>
    </source>
</reference>
<dbReference type="PANTHER" id="PTHR13547">
    <property type="match status" value="1"/>
</dbReference>
<keyword evidence="11" id="KW-0460">Magnesium</keyword>
<evidence type="ECO:0000313" key="18">
    <source>
        <dbReference type="EMBL" id="KAG7466238.1"/>
    </source>
</evidence>
<dbReference type="CDD" id="cd18718">
    <property type="entry name" value="PIN_PRORP"/>
    <property type="match status" value="1"/>
</dbReference>
<dbReference type="EC" id="3.1.26.5" evidence="5"/>
<evidence type="ECO:0000256" key="9">
    <source>
        <dbReference type="ARBA" id="ARBA00022801"/>
    </source>
</evidence>
<evidence type="ECO:0000256" key="3">
    <source>
        <dbReference type="ARBA" id="ARBA00004173"/>
    </source>
</evidence>
<dbReference type="InterPro" id="IPR033495">
    <property type="entry name" value="MRPP3_PIN_dom"/>
</dbReference>
<dbReference type="EMBL" id="JAFDVH010000013">
    <property type="protein sequence ID" value="KAG7466238.1"/>
    <property type="molecule type" value="Genomic_DNA"/>
</dbReference>
<dbReference type="Gene3D" id="1.25.40.10">
    <property type="entry name" value="Tetratricopeptide repeat domain"/>
    <property type="match status" value="1"/>
</dbReference>
<keyword evidence="9" id="KW-0378">Hydrolase</keyword>
<evidence type="ECO:0000256" key="4">
    <source>
        <dbReference type="ARBA" id="ARBA00007626"/>
    </source>
</evidence>
<dbReference type="InterPro" id="IPR011990">
    <property type="entry name" value="TPR-like_helical_dom_sf"/>
</dbReference>
<dbReference type="PANTHER" id="PTHR13547:SF1">
    <property type="entry name" value="MITOCHONDRIAL RIBONUCLEASE P CATALYTIC SUBUNIT"/>
    <property type="match status" value="1"/>
</dbReference>
<comment type="cofactor">
    <cofactor evidence="2">
        <name>Mg(2+)</name>
        <dbReference type="ChEBI" id="CHEBI:18420"/>
    </cofactor>
</comment>
<dbReference type="Gene3D" id="3.40.50.11980">
    <property type="match status" value="1"/>
</dbReference>
<dbReference type="GO" id="GO:0004526">
    <property type="term" value="F:ribonuclease P activity"/>
    <property type="evidence" value="ECO:0007669"/>
    <property type="project" value="UniProtKB-EC"/>
</dbReference>
<evidence type="ECO:0000256" key="5">
    <source>
        <dbReference type="ARBA" id="ARBA00012179"/>
    </source>
</evidence>
<evidence type="ECO:0000256" key="11">
    <source>
        <dbReference type="ARBA" id="ARBA00022842"/>
    </source>
</evidence>
<dbReference type="FunFam" id="1.25.40.10:FF:001403">
    <property type="entry name" value="Mitochondrial ribonuclease P protein 3-like Protein"/>
    <property type="match status" value="1"/>
</dbReference>
<accession>A0A9D3T4E0</accession>
<dbReference type="OrthoDB" id="46913at2759"/>
<evidence type="ECO:0000256" key="15">
    <source>
        <dbReference type="ARBA" id="ARBA00044559"/>
    </source>
</evidence>
<keyword evidence="6" id="KW-0819">tRNA processing</keyword>
<dbReference type="GO" id="GO:0001682">
    <property type="term" value="P:tRNA 5'-leader removal"/>
    <property type="evidence" value="ECO:0007669"/>
    <property type="project" value="TreeGrafter"/>
</dbReference>
<dbReference type="GO" id="GO:0030678">
    <property type="term" value="C:mitochondrial ribonuclease P complex"/>
    <property type="evidence" value="ECO:0007669"/>
    <property type="project" value="TreeGrafter"/>
</dbReference>
<keyword evidence="10" id="KW-0862">Zinc</keyword>
<evidence type="ECO:0000256" key="14">
    <source>
        <dbReference type="ARBA" id="ARBA00044536"/>
    </source>
</evidence>
<proteinExistence type="inferred from homology"/>
<dbReference type="GO" id="GO:0097745">
    <property type="term" value="P:mitochondrial tRNA 5'-end processing"/>
    <property type="evidence" value="ECO:0007669"/>
    <property type="project" value="TreeGrafter"/>
</dbReference>
<evidence type="ECO:0000256" key="8">
    <source>
        <dbReference type="ARBA" id="ARBA00022723"/>
    </source>
</evidence>
<sequence>MFSVPGLMGVGVMGSLLFKYPTIHLKYICPLITSTSRLFPIHKCESSLFTLAKLPNSYYLPANEGKRFVGSYKKEGKQKFFSDKERQVHPTSVFAAGTAKRTAEFMRRRSGEEEQEQPKHTDRAYDTDLPDHPLTPTQWKALKENAKSPHRFEIRMMVRMLSQGADINVAKSLLTYVALEEGTLSYELMLRYLTLCVHGNHHSEVFDVYDIMTSHFKTLDTGAYSLFIKGFSRTERWKETLLIVEKLKKLITPSPQNYADAISGAVQHGDSGTAWALYSELLDKGLTPNQESWLSLFESGLSDHGNDEKLESILNYMRDNQVYPQESLAKSIKAWFESLPGNTWKGKWSSVEPSGVCRSCQSRLESIQLTEEEYDQLKDMVMKGVIQGKDVFNKTTPEELERFKTFVKRRPPFDVVIDGLNVANTTAKGNQSETLLAVVSELEQQGLRMLILGRKHMLRPSRSWDRRHMNLVQQKADCFFTENISEDDPFLLYATLHSGNHCNFVSRDLMRDHKACLPDSATRRLFFKWQRGHQLVLNNFTPGRKVRFERIQHYDTIVQMNRTSWHIPYDEEGGGRCSHEVPQKWLCLTRMD</sequence>
<evidence type="ECO:0000256" key="16">
    <source>
        <dbReference type="SAM" id="MobiDB-lite"/>
    </source>
</evidence>
<keyword evidence="12" id="KW-0809">Transit peptide</keyword>
<dbReference type="GO" id="GO:0046872">
    <property type="term" value="F:metal ion binding"/>
    <property type="evidence" value="ECO:0007669"/>
    <property type="project" value="UniProtKB-KW"/>
</dbReference>
<keyword evidence="7" id="KW-0540">Nuclease</keyword>
<keyword evidence="19" id="KW-1185">Reference proteome</keyword>
<dbReference type="AlphaFoldDB" id="A0A9D3T4E0"/>
<comment type="similarity">
    <text evidence="4">Belongs to the PPR family. P subfamily.</text>
</comment>
<evidence type="ECO:0000256" key="1">
    <source>
        <dbReference type="ARBA" id="ARBA00000928"/>
    </source>
</evidence>
<evidence type="ECO:0000256" key="13">
    <source>
        <dbReference type="ARBA" id="ARBA00023128"/>
    </source>
</evidence>
<evidence type="ECO:0000259" key="17">
    <source>
        <dbReference type="Pfam" id="PF16953"/>
    </source>
</evidence>
<comment type="catalytic activity">
    <reaction evidence="1">
        <text>Endonucleolytic cleavage of RNA, removing 5'-extranucleotides from tRNA precursor.</text>
        <dbReference type="EC" id="3.1.26.5"/>
    </reaction>
</comment>
<dbReference type="FunFam" id="3.40.50.11980:FF:000003">
    <property type="entry name" value="Mitochondrial ribonuclease P catalytic subunit"/>
    <property type="match status" value="1"/>
</dbReference>
<keyword evidence="13" id="KW-0496">Mitochondrion</keyword>
<comment type="subcellular location">
    <subcellularLocation>
        <location evidence="3">Mitochondrion</location>
    </subcellularLocation>
</comment>
<feature type="domain" description="PRORP" evidence="17">
    <location>
        <begin position="352"/>
        <end position="587"/>
    </location>
</feature>
<evidence type="ECO:0000256" key="7">
    <source>
        <dbReference type="ARBA" id="ARBA00022722"/>
    </source>
</evidence>
<comment type="caution">
    <text evidence="18">The sequence shown here is derived from an EMBL/GenBank/DDBJ whole genome shotgun (WGS) entry which is preliminary data.</text>
</comment>
<dbReference type="Pfam" id="PF16953">
    <property type="entry name" value="PRORP"/>
    <property type="match status" value="1"/>
</dbReference>
<dbReference type="Proteomes" id="UP001046870">
    <property type="component" value="Chromosome 13"/>
</dbReference>
<evidence type="ECO:0000256" key="6">
    <source>
        <dbReference type="ARBA" id="ARBA00022694"/>
    </source>
</evidence>
<keyword evidence="8" id="KW-0479">Metal-binding</keyword>